<reference evidence="9" key="1">
    <citation type="submission" date="2025-08" db="UniProtKB">
        <authorList>
            <consortium name="Ensembl"/>
        </authorList>
    </citation>
    <scope>IDENTIFICATION</scope>
</reference>
<accession>A0A8D2HPV9</accession>
<dbReference type="InterPro" id="IPR011992">
    <property type="entry name" value="EF-hand-dom_pair"/>
</dbReference>
<reference evidence="9" key="2">
    <citation type="submission" date="2025-09" db="UniProtKB">
        <authorList>
            <consortium name="Ensembl"/>
        </authorList>
    </citation>
    <scope>IDENTIFICATION</scope>
</reference>
<evidence type="ECO:0000313" key="10">
    <source>
        <dbReference type="Proteomes" id="UP000694417"/>
    </source>
</evidence>
<dbReference type="PANTHER" id="PTHR46735">
    <property type="entry name" value="CALPAIN, SMALL SUBUNIT 1 A-RELATED"/>
    <property type="match status" value="1"/>
</dbReference>
<keyword evidence="3" id="KW-0963">Cytoplasm</keyword>
<proteinExistence type="predicted"/>
<evidence type="ECO:0000256" key="5">
    <source>
        <dbReference type="ARBA" id="ARBA00022737"/>
    </source>
</evidence>
<keyword evidence="10" id="KW-1185">Reference proteome</keyword>
<comment type="subcellular location">
    <subcellularLocation>
        <location evidence="2">Cytoplasm</location>
    </subcellularLocation>
    <subcellularLocation>
        <location evidence="1">Endomembrane system</location>
    </subcellularLocation>
</comment>
<keyword evidence="7" id="KW-0472">Membrane</keyword>
<feature type="region of interest" description="Disordered" evidence="8">
    <location>
        <begin position="115"/>
        <end position="155"/>
    </location>
</feature>
<organism evidence="9 10">
    <name type="scientific">Urocitellus parryii</name>
    <name type="common">Arctic ground squirrel</name>
    <name type="synonym">Spermophilus parryii</name>
    <dbReference type="NCBI Taxonomy" id="9999"/>
    <lineage>
        <taxon>Eukaryota</taxon>
        <taxon>Metazoa</taxon>
        <taxon>Chordata</taxon>
        <taxon>Craniata</taxon>
        <taxon>Vertebrata</taxon>
        <taxon>Euteleostomi</taxon>
        <taxon>Mammalia</taxon>
        <taxon>Eutheria</taxon>
        <taxon>Euarchontoglires</taxon>
        <taxon>Glires</taxon>
        <taxon>Rodentia</taxon>
        <taxon>Sciuromorpha</taxon>
        <taxon>Sciuridae</taxon>
        <taxon>Xerinae</taxon>
        <taxon>Marmotini</taxon>
        <taxon>Urocitellus</taxon>
    </lineage>
</organism>
<evidence type="ECO:0000256" key="3">
    <source>
        <dbReference type="ARBA" id="ARBA00022490"/>
    </source>
</evidence>
<feature type="region of interest" description="Disordered" evidence="8">
    <location>
        <begin position="1"/>
        <end position="30"/>
    </location>
</feature>
<evidence type="ECO:0000256" key="6">
    <source>
        <dbReference type="ARBA" id="ARBA00022837"/>
    </source>
</evidence>
<dbReference type="SUPFAM" id="SSF47473">
    <property type="entry name" value="EF-hand"/>
    <property type="match status" value="1"/>
</dbReference>
<dbReference type="AlphaFoldDB" id="A0A8D2HPV9"/>
<dbReference type="PANTHER" id="PTHR46735:SF7">
    <property type="entry name" value="SORCIN"/>
    <property type="match status" value="1"/>
</dbReference>
<name>A0A8D2HPV9_UROPR</name>
<sequence length="155" mass="16808">SAYPRTCLSGHPSASSEYYPGKYGESPGGQTQNPLCSHFAAVAGQDEQIDAAELQRGLPQLGIAGGYKPFNLVTCQLAVSMVDGDRFGMMGFNEFKELWAALNGWRQHFISFDGGRSRTGDPQELQKALRTTGAEVDSPNRVQLQNNTAPVERSP</sequence>
<protein>
    <submittedName>
        <fullName evidence="9">Uncharacterized protein</fullName>
    </submittedName>
</protein>
<dbReference type="GO" id="GO:0005509">
    <property type="term" value="F:calcium ion binding"/>
    <property type="evidence" value="ECO:0007669"/>
    <property type="project" value="TreeGrafter"/>
</dbReference>
<dbReference type="GO" id="GO:0005737">
    <property type="term" value="C:cytoplasm"/>
    <property type="evidence" value="ECO:0007669"/>
    <property type="project" value="UniProtKB-SubCell"/>
</dbReference>
<evidence type="ECO:0000256" key="7">
    <source>
        <dbReference type="ARBA" id="ARBA00023136"/>
    </source>
</evidence>
<dbReference type="Ensembl" id="ENSUPAT00010017101.1">
    <property type="protein sequence ID" value="ENSUPAP00010014962.1"/>
    <property type="gene ID" value="ENSUPAG00010011990.1"/>
</dbReference>
<feature type="compositionally biased region" description="Polar residues" evidence="8">
    <location>
        <begin position="140"/>
        <end position="149"/>
    </location>
</feature>
<evidence type="ECO:0000256" key="4">
    <source>
        <dbReference type="ARBA" id="ARBA00022723"/>
    </source>
</evidence>
<evidence type="ECO:0000256" key="1">
    <source>
        <dbReference type="ARBA" id="ARBA00004308"/>
    </source>
</evidence>
<evidence type="ECO:0000256" key="2">
    <source>
        <dbReference type="ARBA" id="ARBA00004496"/>
    </source>
</evidence>
<dbReference type="GeneTree" id="ENSGT00940000167628"/>
<evidence type="ECO:0000313" key="9">
    <source>
        <dbReference type="Ensembl" id="ENSUPAP00010014962.1"/>
    </source>
</evidence>
<dbReference type="Proteomes" id="UP000694417">
    <property type="component" value="Unplaced"/>
</dbReference>
<dbReference type="GO" id="GO:0012505">
    <property type="term" value="C:endomembrane system"/>
    <property type="evidence" value="ECO:0007669"/>
    <property type="project" value="UniProtKB-SubCell"/>
</dbReference>
<dbReference type="Gene3D" id="1.10.238.10">
    <property type="entry name" value="EF-hand"/>
    <property type="match status" value="1"/>
</dbReference>
<keyword evidence="5" id="KW-0677">Repeat</keyword>
<evidence type="ECO:0000256" key="8">
    <source>
        <dbReference type="SAM" id="MobiDB-lite"/>
    </source>
</evidence>
<keyword evidence="6" id="KW-0106">Calcium</keyword>
<dbReference type="Gene3D" id="6.10.140.900">
    <property type="match status" value="1"/>
</dbReference>
<keyword evidence="4" id="KW-0479">Metal-binding</keyword>